<dbReference type="Pfam" id="PF00248">
    <property type="entry name" value="Aldo_ket_red"/>
    <property type="match status" value="1"/>
</dbReference>
<feature type="domain" description="NADP-dependent oxidoreductase" evidence="2">
    <location>
        <begin position="6"/>
        <end position="309"/>
    </location>
</feature>
<protein>
    <submittedName>
        <fullName evidence="3">Aldo/keto reductase</fullName>
    </submittedName>
</protein>
<gene>
    <name evidence="3" type="ORF">ESP51_16670</name>
</gene>
<dbReference type="InterPro" id="IPR036812">
    <property type="entry name" value="NAD(P)_OxRdtase_dom_sf"/>
</dbReference>
<dbReference type="Gene3D" id="3.20.20.100">
    <property type="entry name" value="NADP-dependent oxidoreductase domain"/>
    <property type="match status" value="1"/>
</dbReference>
<keyword evidence="1" id="KW-0560">Oxidoreductase</keyword>
<keyword evidence="4" id="KW-1185">Reference proteome</keyword>
<dbReference type="CDD" id="cd19102">
    <property type="entry name" value="AKR_unchar"/>
    <property type="match status" value="1"/>
</dbReference>
<dbReference type="Proteomes" id="UP000293865">
    <property type="component" value="Unassembled WGS sequence"/>
</dbReference>
<dbReference type="GO" id="GO:0005829">
    <property type="term" value="C:cytosol"/>
    <property type="evidence" value="ECO:0007669"/>
    <property type="project" value="TreeGrafter"/>
</dbReference>
<evidence type="ECO:0000313" key="3">
    <source>
        <dbReference type="EMBL" id="RXZ67716.1"/>
    </source>
</evidence>
<reference evidence="3 4" key="1">
    <citation type="submission" date="2019-01" db="EMBL/GenBank/DDBJ databases">
        <title>Agromyces.</title>
        <authorList>
            <person name="Li J."/>
        </authorList>
    </citation>
    <scope>NUCLEOTIDE SEQUENCE [LARGE SCALE GENOMIC DNA]</scope>
    <source>
        <strain evidence="3 4">DSM 15934</strain>
    </source>
</reference>
<comment type="caution">
    <text evidence="3">The sequence shown here is derived from an EMBL/GenBank/DDBJ whole genome shotgun (WGS) entry which is preliminary data.</text>
</comment>
<dbReference type="InterPro" id="IPR050523">
    <property type="entry name" value="AKR_Detox_Biosynth"/>
</dbReference>
<dbReference type="AlphaFoldDB" id="A0A4V1QWX9"/>
<dbReference type="PANTHER" id="PTHR43364:SF4">
    <property type="entry name" value="NAD(P)-LINKED OXIDOREDUCTASE SUPERFAMILY PROTEIN"/>
    <property type="match status" value="1"/>
</dbReference>
<evidence type="ECO:0000256" key="1">
    <source>
        <dbReference type="ARBA" id="ARBA00023002"/>
    </source>
</evidence>
<sequence>MHITTVGLGSWAIGGGDWAFAWGPQDDEVSIATIHRAIELGVNWIDTAAVYGLGHSEEVVARALRDMPEGDRPFVFTKGGLVWDDADRRARAARRGSPEALRAGVEGSLRRLGVDRIDLYQMHWPAEDGTPLEEYWSVFAALRDEGKVRSIGLSNHGLAELERAEAIAHVDSLQPPFSAIRPDIAHDGLLDWCVDQGTGVIVYSPMGSGLLTGAFTAERVAGLPDDDWRKSSPDFGERLDRNLAIGRAIADVAARHGVSPASAAAAWTLGFPGVTGAIVGARRPEQVDGWIDAAGLELDDGDYAEITGLVPARDIA</sequence>
<dbReference type="OrthoDB" id="9768793at2"/>
<dbReference type="SUPFAM" id="SSF51430">
    <property type="entry name" value="NAD(P)-linked oxidoreductase"/>
    <property type="match status" value="1"/>
</dbReference>
<name>A0A4V1QWX9_9MICO</name>
<proteinExistence type="predicted"/>
<organism evidence="3 4">
    <name type="scientific">Agromyces albus</name>
    <dbReference type="NCBI Taxonomy" id="205332"/>
    <lineage>
        <taxon>Bacteria</taxon>
        <taxon>Bacillati</taxon>
        <taxon>Actinomycetota</taxon>
        <taxon>Actinomycetes</taxon>
        <taxon>Micrococcales</taxon>
        <taxon>Microbacteriaceae</taxon>
        <taxon>Agromyces</taxon>
    </lineage>
</organism>
<evidence type="ECO:0000259" key="2">
    <source>
        <dbReference type="Pfam" id="PF00248"/>
    </source>
</evidence>
<dbReference type="InterPro" id="IPR023210">
    <property type="entry name" value="NADP_OxRdtase_dom"/>
</dbReference>
<dbReference type="PANTHER" id="PTHR43364">
    <property type="entry name" value="NADH-SPECIFIC METHYLGLYOXAL REDUCTASE-RELATED"/>
    <property type="match status" value="1"/>
</dbReference>
<accession>A0A4V1QWX9</accession>
<dbReference type="EMBL" id="SDPN01000041">
    <property type="protein sequence ID" value="RXZ67716.1"/>
    <property type="molecule type" value="Genomic_DNA"/>
</dbReference>
<dbReference type="GO" id="GO:0016491">
    <property type="term" value="F:oxidoreductase activity"/>
    <property type="evidence" value="ECO:0007669"/>
    <property type="project" value="UniProtKB-KW"/>
</dbReference>
<evidence type="ECO:0000313" key="4">
    <source>
        <dbReference type="Proteomes" id="UP000293865"/>
    </source>
</evidence>